<keyword evidence="2" id="KW-1185">Reference proteome</keyword>
<dbReference type="Proteomes" id="UP000825009">
    <property type="component" value="Chromosome"/>
</dbReference>
<name>A0A8F6TYJ0_9RHOB</name>
<reference evidence="1 2" key="1">
    <citation type="submission" date="2021-07" db="EMBL/GenBank/DDBJ databases">
        <title>A novel Jannaschia species isolated from marine dinoflagellate Ceratoperidinium margalefii.</title>
        <authorList>
            <person name="Jiang Y."/>
            <person name="Li Z."/>
        </authorList>
    </citation>
    <scope>NUCLEOTIDE SEQUENCE [LARGE SCALE GENOMIC DNA]</scope>
    <source>
        <strain evidence="1 2">J12C1-MA-4</strain>
    </source>
</reference>
<dbReference type="RefSeq" id="WP_219003146.1">
    <property type="nucleotide sequence ID" value="NZ_CP079194.1"/>
</dbReference>
<evidence type="ECO:0000313" key="1">
    <source>
        <dbReference type="EMBL" id="QXT40082.1"/>
    </source>
</evidence>
<dbReference type="AlphaFoldDB" id="A0A8F6TYJ0"/>
<organism evidence="1 2">
    <name type="scientific">Gymnodinialimonas ceratoperidinii</name>
    <dbReference type="NCBI Taxonomy" id="2856823"/>
    <lineage>
        <taxon>Bacteria</taxon>
        <taxon>Pseudomonadati</taxon>
        <taxon>Pseudomonadota</taxon>
        <taxon>Alphaproteobacteria</taxon>
        <taxon>Rhodobacterales</taxon>
        <taxon>Paracoccaceae</taxon>
        <taxon>Gymnodinialimonas</taxon>
    </lineage>
</organism>
<dbReference type="EMBL" id="CP079194">
    <property type="protein sequence ID" value="QXT40082.1"/>
    <property type="molecule type" value="Genomic_DNA"/>
</dbReference>
<sequence length="313" mass="32815">MFAIDSGWIDGGVEAQQVNQVFDEQTYTSSSRPAGVEAPDLPLLENSDVILPMAEQSLSPQATVIPASFDEPLTTPVAPRQAPPAQSALGLPCGVTVSATAAPAAMVALDVMAPCRTDAAVTINHSGLQIVTTTDPLGLLTLDIPAFETPAFFTVTFADGIEESVLVGLPDLRDYDRIGLHWQGDMGLELHAMEFGAAFGEPGHVWQAAPASAEAALAGEGGFLSVVETGDSFAQVYTLPRATLREGDSVQLSIDAPITQQNCTREVIARTLRSEGAGRVDVTELSFTAPACDAVGDVLVLQNLLDDLRLASN</sequence>
<proteinExistence type="predicted"/>
<gene>
    <name evidence="1" type="ORF">KYE46_02135</name>
</gene>
<dbReference type="KEGG" id="gce:KYE46_02135"/>
<protein>
    <submittedName>
        <fullName evidence="1">Translocase</fullName>
    </submittedName>
</protein>
<accession>A0A8F6TYJ0</accession>
<evidence type="ECO:0000313" key="2">
    <source>
        <dbReference type="Proteomes" id="UP000825009"/>
    </source>
</evidence>